<reference evidence="1" key="1">
    <citation type="journal article" date="2024" name="BMC Genomics">
        <title>Functional annotation of a divergent genome using sequence and structure-based similarity.</title>
        <authorList>
            <person name="Svedberg D."/>
            <person name="Winiger R.R."/>
            <person name="Berg A."/>
            <person name="Sharma H."/>
            <person name="Tellgren-Roth C."/>
            <person name="Debrunner-Vossbrinck B.A."/>
            <person name="Vossbrinck C.R."/>
            <person name="Barandun J."/>
        </authorList>
    </citation>
    <scope>NUCLEOTIDE SEQUENCE</scope>
    <source>
        <strain evidence="1">Illinois isolate</strain>
    </source>
</reference>
<evidence type="ECO:0000313" key="2">
    <source>
        <dbReference type="Proteomes" id="UP001334084"/>
    </source>
</evidence>
<proteinExistence type="predicted"/>
<name>A0AAX4JBB3_9MICR</name>
<gene>
    <name evidence="1" type="ORF">VNE69_04031</name>
</gene>
<dbReference type="KEGG" id="vnx:VNE69_04031"/>
<dbReference type="RefSeq" id="XP_065329347.1">
    <property type="nucleotide sequence ID" value="XM_065473275.1"/>
</dbReference>
<evidence type="ECO:0000313" key="1">
    <source>
        <dbReference type="EMBL" id="WUR03202.1"/>
    </source>
</evidence>
<organism evidence="1 2">
    <name type="scientific">Vairimorpha necatrix</name>
    <dbReference type="NCBI Taxonomy" id="6039"/>
    <lineage>
        <taxon>Eukaryota</taxon>
        <taxon>Fungi</taxon>
        <taxon>Fungi incertae sedis</taxon>
        <taxon>Microsporidia</taxon>
        <taxon>Nosematidae</taxon>
        <taxon>Vairimorpha</taxon>
    </lineage>
</organism>
<protein>
    <submittedName>
        <fullName evidence="1">Uncharacterized protein</fullName>
    </submittedName>
</protein>
<dbReference type="AlphaFoldDB" id="A0AAX4JBB3"/>
<dbReference type="EMBL" id="CP142729">
    <property type="protein sequence ID" value="WUR03202.1"/>
    <property type="molecule type" value="Genomic_DNA"/>
</dbReference>
<keyword evidence="2" id="KW-1185">Reference proteome</keyword>
<dbReference type="GeneID" id="90541021"/>
<dbReference type="Proteomes" id="UP001334084">
    <property type="component" value="Chromosome 4"/>
</dbReference>
<sequence>MYLPLMLNILEIDGETLQILLSLKHNNVCNLTIPLDVNESDVGCYVYILREVPNILNTSNHLNYKKMESYTFSYFKYSWSGHYITNEFSKSFLD</sequence>
<accession>A0AAX4JBB3</accession>